<reference evidence="3" key="1">
    <citation type="journal article" date="2013" name="PLoS ONE">
        <title>Metagenomic insights into the carbohydrate-active enzymes carried by the microorganisms adhering to solid digesta in the rumen of cows.</title>
        <authorList>
            <person name="Wang L."/>
            <person name="Hatem A."/>
            <person name="Catalyurek U.V."/>
            <person name="Morrison M."/>
            <person name="Yu Z."/>
        </authorList>
    </citation>
    <scope>NUCLEOTIDE SEQUENCE</scope>
</reference>
<evidence type="ECO:0000259" key="2">
    <source>
        <dbReference type="PROSITE" id="PS51898"/>
    </source>
</evidence>
<dbReference type="PROSITE" id="PS51898">
    <property type="entry name" value="TYR_RECOMBINASE"/>
    <property type="match status" value="1"/>
</dbReference>
<dbReference type="GO" id="GO:0015074">
    <property type="term" value="P:DNA integration"/>
    <property type="evidence" value="ECO:0007669"/>
    <property type="project" value="InterPro"/>
</dbReference>
<sequence>MRESRSKRIRVHDVRHSHASLLVELGFSPLLIAERLGHEKVQTTMDTYSHLYPNKQVEVARQLDDLIP</sequence>
<dbReference type="SUPFAM" id="SSF56349">
    <property type="entry name" value="DNA breaking-rejoining enzymes"/>
    <property type="match status" value="1"/>
</dbReference>
<name>W0FHU3_9BACT</name>
<dbReference type="GO" id="GO:0006310">
    <property type="term" value="P:DNA recombination"/>
    <property type="evidence" value="ECO:0007669"/>
    <property type="project" value="UniProtKB-KW"/>
</dbReference>
<keyword evidence="1" id="KW-0233">DNA recombination</keyword>
<dbReference type="Pfam" id="PF00589">
    <property type="entry name" value="Phage_integrase"/>
    <property type="match status" value="1"/>
</dbReference>
<dbReference type="Gene3D" id="1.10.443.10">
    <property type="entry name" value="Intergrase catalytic core"/>
    <property type="match status" value="1"/>
</dbReference>
<organism evidence="3">
    <name type="scientific">uncultured bacterium Contig17</name>
    <dbReference type="NCBI Taxonomy" id="1393492"/>
    <lineage>
        <taxon>Bacteria</taxon>
        <taxon>environmental samples</taxon>
    </lineage>
</organism>
<feature type="domain" description="Tyr recombinase" evidence="2">
    <location>
        <begin position="1"/>
        <end position="61"/>
    </location>
</feature>
<evidence type="ECO:0000256" key="1">
    <source>
        <dbReference type="ARBA" id="ARBA00023172"/>
    </source>
</evidence>
<accession>W0FHU3</accession>
<protein>
    <submittedName>
        <fullName evidence="3">Integrase</fullName>
    </submittedName>
</protein>
<dbReference type="InterPro" id="IPR002104">
    <property type="entry name" value="Integrase_catalytic"/>
</dbReference>
<evidence type="ECO:0000313" key="3">
    <source>
        <dbReference type="EMBL" id="AHF24321.1"/>
    </source>
</evidence>
<dbReference type="EMBL" id="KC246790">
    <property type="protein sequence ID" value="AHF24321.1"/>
    <property type="molecule type" value="Genomic_DNA"/>
</dbReference>
<proteinExistence type="predicted"/>
<dbReference type="InterPro" id="IPR011010">
    <property type="entry name" value="DNA_brk_join_enz"/>
</dbReference>
<dbReference type="GO" id="GO:0003677">
    <property type="term" value="F:DNA binding"/>
    <property type="evidence" value="ECO:0007669"/>
    <property type="project" value="InterPro"/>
</dbReference>
<dbReference type="InterPro" id="IPR013762">
    <property type="entry name" value="Integrase-like_cat_sf"/>
</dbReference>
<dbReference type="AlphaFoldDB" id="W0FHU3"/>